<accession>A0ABQ5YC36</accession>
<feature type="active site" description="Cysteine persulfide intermediate" evidence="3">
    <location>
        <position position="112"/>
    </location>
</feature>
<keyword evidence="5" id="KW-1185">Reference proteome</keyword>
<keyword evidence="2 3" id="KW-0501">Molybdenum cofactor biosynthesis</keyword>
<dbReference type="Gene3D" id="3.40.140.10">
    <property type="entry name" value="Cytidine Deaminase, domain 2"/>
    <property type="match status" value="1"/>
</dbReference>
<evidence type="ECO:0000256" key="2">
    <source>
        <dbReference type="ARBA" id="ARBA00023150"/>
    </source>
</evidence>
<evidence type="ECO:0000256" key="1">
    <source>
        <dbReference type="ARBA" id="ARBA00022490"/>
    </source>
</evidence>
<name>A0ABQ5YC36_9NEIS</name>
<sequence length="264" mass="27599">MPGLSHGWGDVQALQLRGDGREVVAEQLAEEVPVALVYNGLSHAVMMASPLDLADFALGFSLSEGIADKPADIRAVEIVPEAGGLSLQIALAQACFWRLKARRRQLTGRTGCGLCGAEALDTAISPIAHVGDGLRMTAAQLHAGLRQLVSLQPLNRQTGGVHAAALLDASGGLLVREDVGRHNALDKLIGAMHRQAHPGGAVLLTSRASYELVHKAASAGLELVVAISAPTAMAVQLAGEAGITLVGFAREDRMTVYTHPERLP</sequence>
<evidence type="ECO:0000313" key="4">
    <source>
        <dbReference type="EMBL" id="GLR11598.1"/>
    </source>
</evidence>
<dbReference type="Proteomes" id="UP001156706">
    <property type="component" value="Unassembled WGS sequence"/>
</dbReference>
<reference evidence="5" key="1">
    <citation type="journal article" date="2019" name="Int. J. Syst. Evol. Microbiol.">
        <title>The Global Catalogue of Microorganisms (GCM) 10K type strain sequencing project: providing services to taxonomists for standard genome sequencing and annotation.</title>
        <authorList>
            <consortium name="The Broad Institute Genomics Platform"/>
            <consortium name="The Broad Institute Genome Sequencing Center for Infectious Disease"/>
            <person name="Wu L."/>
            <person name="Ma J."/>
        </authorList>
    </citation>
    <scope>NUCLEOTIDE SEQUENCE [LARGE SCALE GENOMIC DNA]</scope>
    <source>
        <strain evidence="5">NBRC 110044</strain>
    </source>
</reference>
<dbReference type="Gene3D" id="3.10.20.10">
    <property type="match status" value="1"/>
</dbReference>
<comment type="caution">
    <text evidence="4">The sequence shown here is derived from an EMBL/GenBank/DDBJ whole genome shotgun (WGS) entry which is preliminary data.</text>
</comment>
<keyword evidence="1 3" id="KW-0963">Cytoplasm</keyword>
<dbReference type="PIRSF" id="PIRSF015626">
    <property type="entry name" value="FdhD"/>
    <property type="match status" value="1"/>
</dbReference>
<evidence type="ECO:0000256" key="3">
    <source>
        <dbReference type="HAMAP-Rule" id="MF_00187"/>
    </source>
</evidence>
<feature type="binding site" evidence="3">
    <location>
        <begin position="248"/>
        <end position="253"/>
    </location>
    <ligand>
        <name>Mo-bis(molybdopterin guanine dinucleotide)</name>
        <dbReference type="ChEBI" id="CHEBI:60539"/>
    </ligand>
</feature>
<protein>
    <recommendedName>
        <fullName evidence="3">Sulfur carrier protein FdhD</fullName>
    </recommendedName>
</protein>
<dbReference type="NCBIfam" id="TIGR00129">
    <property type="entry name" value="fdhD_narQ"/>
    <property type="match status" value="1"/>
</dbReference>
<dbReference type="RefSeq" id="WP_284194747.1">
    <property type="nucleotide sequence ID" value="NZ_BSOG01000001.1"/>
</dbReference>
<dbReference type="PANTHER" id="PTHR30592">
    <property type="entry name" value="FORMATE DEHYDROGENASE"/>
    <property type="match status" value="1"/>
</dbReference>
<dbReference type="InterPro" id="IPR003786">
    <property type="entry name" value="FdhD"/>
</dbReference>
<proteinExistence type="inferred from homology"/>
<organism evidence="4 5">
    <name type="scientific">Chitinimonas prasina</name>
    <dbReference type="NCBI Taxonomy" id="1434937"/>
    <lineage>
        <taxon>Bacteria</taxon>
        <taxon>Pseudomonadati</taxon>
        <taxon>Pseudomonadota</taxon>
        <taxon>Betaproteobacteria</taxon>
        <taxon>Neisseriales</taxon>
        <taxon>Chitinibacteraceae</taxon>
        <taxon>Chitinimonas</taxon>
    </lineage>
</organism>
<comment type="subcellular location">
    <subcellularLocation>
        <location evidence="3">Cytoplasm</location>
    </subcellularLocation>
</comment>
<evidence type="ECO:0000313" key="5">
    <source>
        <dbReference type="Proteomes" id="UP001156706"/>
    </source>
</evidence>
<dbReference type="PANTHER" id="PTHR30592:SF1">
    <property type="entry name" value="SULFUR CARRIER PROTEIN FDHD"/>
    <property type="match status" value="1"/>
</dbReference>
<dbReference type="EMBL" id="BSOG01000001">
    <property type="protein sequence ID" value="GLR11598.1"/>
    <property type="molecule type" value="Genomic_DNA"/>
</dbReference>
<dbReference type="Pfam" id="PF02634">
    <property type="entry name" value="FdhD-NarQ"/>
    <property type="match status" value="1"/>
</dbReference>
<dbReference type="HAMAP" id="MF_00187">
    <property type="entry name" value="FdhD"/>
    <property type="match status" value="1"/>
</dbReference>
<gene>
    <name evidence="3 4" type="primary">fdhD</name>
    <name evidence="4" type="ORF">GCM10007907_03880</name>
</gene>
<comment type="similarity">
    <text evidence="3">Belongs to the FdhD family.</text>
</comment>
<dbReference type="SUPFAM" id="SSF53927">
    <property type="entry name" value="Cytidine deaminase-like"/>
    <property type="match status" value="1"/>
</dbReference>
<comment type="function">
    <text evidence="3">Required for formate dehydrogenase (FDH) activity. Acts as a sulfur carrier protein that transfers sulfur from IscS to the molybdenum cofactor prior to its insertion into FDH.</text>
</comment>
<dbReference type="InterPro" id="IPR016193">
    <property type="entry name" value="Cytidine_deaminase-like"/>
</dbReference>